<comment type="caution">
    <text evidence="1">The sequence shown here is derived from an EMBL/GenBank/DDBJ whole genome shotgun (WGS) entry which is preliminary data.</text>
</comment>
<protein>
    <submittedName>
        <fullName evidence="1">Uncharacterized protein</fullName>
    </submittedName>
</protein>
<accession>A0A4Q7CX76</accession>
<dbReference type="RefSeq" id="WP_130139215.1">
    <property type="nucleotide sequence ID" value="NZ_SGFE01000151.1"/>
</dbReference>
<sequence length="107" mass="12712">MTDKKKTLLHLYLLENLGSPMQFPCECGETHSVLLQDFDFEKTEIEPKKLVRLKCVYHYEKLEEILKCSTELKIHAEFKNTWQKIFGGILIKYITWKFNKKTEKGTL</sequence>
<dbReference type="EMBL" id="SGFE01000151">
    <property type="protein sequence ID" value="RZI18321.1"/>
    <property type="molecule type" value="Genomic_DNA"/>
</dbReference>
<evidence type="ECO:0000313" key="1">
    <source>
        <dbReference type="EMBL" id="RZI18321.1"/>
    </source>
</evidence>
<name>A0A4Q7CX76_9PSED</name>
<organism evidence="1 2">
    <name type="scientific">Pseudomonas orientalis</name>
    <dbReference type="NCBI Taxonomy" id="76758"/>
    <lineage>
        <taxon>Bacteria</taxon>
        <taxon>Pseudomonadati</taxon>
        <taxon>Pseudomonadota</taxon>
        <taxon>Gammaproteobacteria</taxon>
        <taxon>Pseudomonadales</taxon>
        <taxon>Pseudomonadaceae</taxon>
        <taxon>Pseudomonas</taxon>
    </lineage>
</organism>
<dbReference type="AlphaFoldDB" id="A0A4Q7CX76"/>
<gene>
    <name evidence="1" type="ORF">EUX57_28305</name>
</gene>
<dbReference type="Proteomes" id="UP000293369">
    <property type="component" value="Unassembled WGS sequence"/>
</dbReference>
<proteinExistence type="predicted"/>
<reference evidence="1 2" key="1">
    <citation type="submission" date="2019-02" db="EMBL/GenBank/DDBJ databases">
        <title>Pseudomonas spp from wheat grain.</title>
        <authorList>
            <person name="Cho G.-S."/>
            <person name="Franz C.M.A.P."/>
        </authorList>
    </citation>
    <scope>NUCLEOTIDE SEQUENCE [LARGE SCALE GENOMIC DNA]</scope>
    <source>
        <strain evidence="1 2">133NRW</strain>
    </source>
</reference>
<evidence type="ECO:0000313" key="2">
    <source>
        <dbReference type="Proteomes" id="UP000293369"/>
    </source>
</evidence>